<evidence type="ECO:0000313" key="4">
    <source>
        <dbReference type="EMBL" id="RHY31479.1"/>
    </source>
</evidence>
<keyword evidence="5" id="KW-1185">Reference proteome</keyword>
<dbReference type="Proteomes" id="UP000285060">
    <property type="component" value="Unassembled WGS sequence"/>
</dbReference>
<evidence type="ECO:0000313" key="3">
    <source>
        <dbReference type="EMBL" id="ETW01361.1"/>
    </source>
</evidence>
<name>A0A024U4N6_9STRA</name>
<organism evidence="3">
    <name type="scientific">Aphanomyces invadans</name>
    <dbReference type="NCBI Taxonomy" id="157072"/>
    <lineage>
        <taxon>Eukaryota</taxon>
        <taxon>Sar</taxon>
        <taxon>Stramenopiles</taxon>
        <taxon>Oomycota</taxon>
        <taxon>Saprolegniomycetes</taxon>
        <taxon>Saprolegniales</taxon>
        <taxon>Verrucalvaceae</taxon>
        <taxon>Aphanomyces</taxon>
    </lineage>
</organism>
<sequence length="168" mass="17710">MKAATIFALAAIATLECQASSFREPRMLLAADCNKDCTPESGLSWTLCKLGQAGSCTWQGVSSAGSYVYHGAARLVGAHSEPEQSAATVETPSNTTAAPKGADVAAAPPSSEDKEHDEAAHDDGHHQDEKEPAHGDDKEPVHEHEMEPAQDEHHEGGDKPAEDDNDGQ</sequence>
<dbReference type="RefSeq" id="XP_008870359.1">
    <property type="nucleotide sequence ID" value="XM_008872137.1"/>
</dbReference>
<feature type="chain" id="PRO_5038206816" evidence="2">
    <location>
        <begin position="20"/>
        <end position="168"/>
    </location>
</feature>
<dbReference type="AlphaFoldDB" id="A0A024U4N6"/>
<dbReference type="GeneID" id="20083966"/>
<proteinExistence type="predicted"/>
<protein>
    <submittedName>
        <fullName evidence="3">Uncharacterized protein</fullName>
    </submittedName>
</protein>
<dbReference type="EMBL" id="QUSY01000211">
    <property type="protein sequence ID" value="RHY31479.1"/>
    <property type="molecule type" value="Genomic_DNA"/>
</dbReference>
<evidence type="ECO:0000256" key="2">
    <source>
        <dbReference type="SAM" id="SignalP"/>
    </source>
</evidence>
<dbReference type="EMBL" id="KI913963">
    <property type="protein sequence ID" value="ETW01361.1"/>
    <property type="molecule type" value="Genomic_DNA"/>
</dbReference>
<dbReference type="VEuPathDB" id="FungiDB:H310_06916"/>
<gene>
    <name evidence="4" type="ORF">DYB32_003459</name>
    <name evidence="3" type="ORF">H310_06916</name>
</gene>
<feature type="signal peptide" evidence="2">
    <location>
        <begin position="1"/>
        <end position="19"/>
    </location>
</feature>
<feature type="compositionally biased region" description="Basic and acidic residues" evidence="1">
    <location>
        <begin position="111"/>
        <end position="162"/>
    </location>
</feature>
<reference evidence="3" key="1">
    <citation type="submission" date="2013-12" db="EMBL/GenBank/DDBJ databases">
        <title>The Genome Sequence of Aphanomyces invadans NJM9701.</title>
        <authorList>
            <consortium name="The Broad Institute Genomics Platform"/>
            <person name="Russ C."/>
            <person name="Tyler B."/>
            <person name="van West P."/>
            <person name="Dieguez-Uribeondo J."/>
            <person name="Young S.K."/>
            <person name="Zeng Q."/>
            <person name="Gargeya S."/>
            <person name="Fitzgerald M."/>
            <person name="Abouelleil A."/>
            <person name="Alvarado L."/>
            <person name="Chapman S.B."/>
            <person name="Gainer-Dewar J."/>
            <person name="Goldberg J."/>
            <person name="Griggs A."/>
            <person name="Gujja S."/>
            <person name="Hansen M."/>
            <person name="Howarth C."/>
            <person name="Imamovic A."/>
            <person name="Ireland A."/>
            <person name="Larimer J."/>
            <person name="McCowan C."/>
            <person name="Murphy C."/>
            <person name="Pearson M."/>
            <person name="Poon T.W."/>
            <person name="Priest M."/>
            <person name="Roberts A."/>
            <person name="Saif S."/>
            <person name="Shea T."/>
            <person name="Sykes S."/>
            <person name="Wortman J."/>
            <person name="Nusbaum C."/>
            <person name="Birren B."/>
        </authorList>
    </citation>
    <scope>NUCLEOTIDE SEQUENCE [LARGE SCALE GENOMIC DNA]</scope>
    <source>
        <strain evidence="3">NJM9701</strain>
    </source>
</reference>
<feature type="region of interest" description="Disordered" evidence="1">
    <location>
        <begin position="78"/>
        <end position="168"/>
    </location>
</feature>
<accession>A0A024U4N6</accession>
<evidence type="ECO:0000256" key="1">
    <source>
        <dbReference type="SAM" id="MobiDB-lite"/>
    </source>
</evidence>
<keyword evidence="2" id="KW-0732">Signal</keyword>
<reference evidence="4 5" key="2">
    <citation type="submission" date="2018-08" db="EMBL/GenBank/DDBJ databases">
        <title>Aphanomyces genome sequencing and annotation.</title>
        <authorList>
            <person name="Minardi D."/>
            <person name="Oidtmann B."/>
            <person name="Van Der Giezen M."/>
            <person name="Studholme D.J."/>
        </authorList>
    </citation>
    <scope>NUCLEOTIDE SEQUENCE [LARGE SCALE GENOMIC DNA]</scope>
    <source>
        <strain evidence="4 5">NJM0002</strain>
    </source>
</reference>
<evidence type="ECO:0000313" key="5">
    <source>
        <dbReference type="Proteomes" id="UP000285060"/>
    </source>
</evidence>
<feature type="compositionally biased region" description="Polar residues" evidence="1">
    <location>
        <begin position="83"/>
        <end position="96"/>
    </location>
</feature>
<dbReference type="OrthoDB" id="79872at2759"/>
<feature type="compositionally biased region" description="Low complexity" evidence="1">
    <location>
        <begin position="97"/>
        <end position="109"/>
    </location>
</feature>